<proteinExistence type="inferred from homology"/>
<name>A0A4R0IT97_9ACTN</name>
<evidence type="ECO:0000259" key="8">
    <source>
        <dbReference type="Pfam" id="PF04545"/>
    </source>
</evidence>
<keyword evidence="3 6" id="KW-0731">Sigma factor</keyword>
<evidence type="ECO:0000256" key="1">
    <source>
        <dbReference type="ARBA" id="ARBA00010641"/>
    </source>
</evidence>
<dbReference type="InterPro" id="IPR007630">
    <property type="entry name" value="RNA_pol_sigma70_r4"/>
</dbReference>
<evidence type="ECO:0000256" key="5">
    <source>
        <dbReference type="ARBA" id="ARBA00023163"/>
    </source>
</evidence>
<evidence type="ECO:0000259" key="7">
    <source>
        <dbReference type="Pfam" id="PF04542"/>
    </source>
</evidence>
<dbReference type="PROSITE" id="PS01063">
    <property type="entry name" value="SIGMA70_ECF"/>
    <property type="match status" value="1"/>
</dbReference>
<dbReference type="GO" id="GO:0006352">
    <property type="term" value="P:DNA-templated transcription initiation"/>
    <property type="evidence" value="ECO:0007669"/>
    <property type="project" value="InterPro"/>
</dbReference>
<dbReference type="GO" id="GO:0016987">
    <property type="term" value="F:sigma factor activity"/>
    <property type="evidence" value="ECO:0007669"/>
    <property type="project" value="UniProtKB-KW"/>
</dbReference>
<dbReference type="InterPro" id="IPR039425">
    <property type="entry name" value="RNA_pol_sigma-70-like"/>
</dbReference>
<gene>
    <name evidence="9" type="ORF">E0H50_11955</name>
</gene>
<accession>A0A4R0IT97</accession>
<keyword evidence="2 6" id="KW-0805">Transcription regulation</keyword>
<dbReference type="Pfam" id="PF04545">
    <property type="entry name" value="Sigma70_r4"/>
    <property type="match status" value="1"/>
</dbReference>
<dbReference type="AlphaFoldDB" id="A0A4R0IT97"/>
<dbReference type="InterPro" id="IPR014284">
    <property type="entry name" value="RNA_pol_sigma-70_dom"/>
</dbReference>
<feature type="domain" description="RNA polymerase sigma-70 region 4" evidence="8">
    <location>
        <begin position="152"/>
        <end position="199"/>
    </location>
</feature>
<dbReference type="GO" id="GO:0003677">
    <property type="term" value="F:DNA binding"/>
    <property type="evidence" value="ECO:0007669"/>
    <property type="project" value="UniProtKB-KW"/>
</dbReference>
<dbReference type="OrthoDB" id="5243766at2"/>
<dbReference type="Pfam" id="PF04542">
    <property type="entry name" value="Sigma70_r2"/>
    <property type="match status" value="1"/>
</dbReference>
<evidence type="ECO:0000256" key="6">
    <source>
        <dbReference type="RuleBase" id="RU000716"/>
    </source>
</evidence>
<keyword evidence="4 6" id="KW-0238">DNA-binding</keyword>
<sequence>MTGAALWRVSAGPAWVTVRAVTSKDAGDPTAAEIATAFAEGRDAGLSAAYRRWSGLVFTLALRSLGSRADAEDVTQQVFVAAWRGRGTFDPDHGDLGAWITGITRHCIADRFAVRQRDVRKAEAAVRLADGGAAPQVVDEAVVDRVVIADELARIDDPRRTILRLAFYEDRTHPQIAEQLGLPLGTVKSHIRRGLLQLRDRLREVSGDDARR</sequence>
<keyword evidence="5 6" id="KW-0804">Transcription</keyword>
<reference evidence="9 10" key="1">
    <citation type="submission" date="2019-02" db="EMBL/GenBank/DDBJ databases">
        <title>Kribbella capetownensis sp. nov. and Kribbella speibonae sp. nov., isolated from soil.</title>
        <authorList>
            <person name="Curtis S.M."/>
            <person name="Norton I."/>
            <person name="Everest G.J."/>
            <person name="Meyers P.R."/>
        </authorList>
    </citation>
    <scope>NUCLEOTIDE SEQUENCE [LARGE SCALE GENOMIC DNA]</scope>
    <source>
        <strain evidence="9 10">DSM 27082</strain>
    </source>
</reference>
<dbReference type="PANTHER" id="PTHR43133">
    <property type="entry name" value="RNA POLYMERASE ECF-TYPE SIGMA FACTO"/>
    <property type="match status" value="1"/>
</dbReference>
<keyword evidence="10" id="KW-1185">Reference proteome</keyword>
<evidence type="ECO:0000256" key="3">
    <source>
        <dbReference type="ARBA" id="ARBA00023082"/>
    </source>
</evidence>
<feature type="domain" description="RNA polymerase sigma-70 region 2" evidence="7">
    <location>
        <begin position="50"/>
        <end position="117"/>
    </location>
</feature>
<dbReference type="InterPro" id="IPR007627">
    <property type="entry name" value="RNA_pol_sigma70_r2"/>
</dbReference>
<evidence type="ECO:0000313" key="10">
    <source>
        <dbReference type="Proteomes" id="UP000292695"/>
    </source>
</evidence>
<comment type="caution">
    <text evidence="9">The sequence shown here is derived from an EMBL/GenBank/DDBJ whole genome shotgun (WGS) entry which is preliminary data.</text>
</comment>
<dbReference type="InterPro" id="IPR013325">
    <property type="entry name" value="RNA_pol_sigma_r2"/>
</dbReference>
<dbReference type="CDD" id="cd06171">
    <property type="entry name" value="Sigma70_r4"/>
    <property type="match status" value="1"/>
</dbReference>
<dbReference type="InterPro" id="IPR013324">
    <property type="entry name" value="RNA_pol_sigma_r3/r4-like"/>
</dbReference>
<dbReference type="SUPFAM" id="SSF88946">
    <property type="entry name" value="Sigma2 domain of RNA polymerase sigma factors"/>
    <property type="match status" value="1"/>
</dbReference>
<evidence type="ECO:0000256" key="2">
    <source>
        <dbReference type="ARBA" id="ARBA00023015"/>
    </source>
</evidence>
<dbReference type="Proteomes" id="UP000292695">
    <property type="component" value="Unassembled WGS sequence"/>
</dbReference>
<dbReference type="PANTHER" id="PTHR43133:SF62">
    <property type="entry name" value="RNA POLYMERASE SIGMA FACTOR SIGZ"/>
    <property type="match status" value="1"/>
</dbReference>
<dbReference type="Gene3D" id="1.10.1740.10">
    <property type="match status" value="1"/>
</dbReference>
<dbReference type="InterPro" id="IPR036388">
    <property type="entry name" value="WH-like_DNA-bd_sf"/>
</dbReference>
<evidence type="ECO:0000313" key="9">
    <source>
        <dbReference type="EMBL" id="TCC34628.1"/>
    </source>
</evidence>
<dbReference type="Gene3D" id="1.10.10.10">
    <property type="entry name" value="Winged helix-like DNA-binding domain superfamily/Winged helix DNA-binding domain"/>
    <property type="match status" value="1"/>
</dbReference>
<dbReference type="InterPro" id="IPR000838">
    <property type="entry name" value="RNA_pol_sigma70_ECF_CS"/>
</dbReference>
<protein>
    <recommendedName>
        <fullName evidence="6">RNA polymerase sigma factor</fullName>
    </recommendedName>
</protein>
<dbReference type="SUPFAM" id="SSF88659">
    <property type="entry name" value="Sigma3 and sigma4 domains of RNA polymerase sigma factors"/>
    <property type="match status" value="1"/>
</dbReference>
<organism evidence="9 10">
    <name type="scientific">Kribbella sindirgiensis</name>
    <dbReference type="NCBI Taxonomy" id="1124744"/>
    <lineage>
        <taxon>Bacteria</taxon>
        <taxon>Bacillati</taxon>
        <taxon>Actinomycetota</taxon>
        <taxon>Actinomycetes</taxon>
        <taxon>Propionibacteriales</taxon>
        <taxon>Kribbellaceae</taxon>
        <taxon>Kribbella</taxon>
    </lineage>
</organism>
<comment type="similarity">
    <text evidence="1 6">Belongs to the sigma-70 factor family. ECF subfamily.</text>
</comment>
<dbReference type="NCBIfam" id="TIGR02937">
    <property type="entry name" value="sigma70-ECF"/>
    <property type="match status" value="1"/>
</dbReference>
<dbReference type="EMBL" id="SJKA01000004">
    <property type="protein sequence ID" value="TCC34628.1"/>
    <property type="molecule type" value="Genomic_DNA"/>
</dbReference>
<evidence type="ECO:0000256" key="4">
    <source>
        <dbReference type="ARBA" id="ARBA00023125"/>
    </source>
</evidence>